<evidence type="ECO:0000256" key="1">
    <source>
        <dbReference type="ARBA" id="ARBA00023015"/>
    </source>
</evidence>
<dbReference type="PANTHER" id="PTHR33204">
    <property type="entry name" value="TRANSCRIPTIONAL REGULATOR, MARR FAMILY"/>
    <property type="match status" value="1"/>
</dbReference>
<keyword evidence="1" id="KW-0805">Transcription regulation</keyword>
<dbReference type="RefSeq" id="WP_232833623.1">
    <property type="nucleotide sequence ID" value="NZ_CP139965.1"/>
</dbReference>
<dbReference type="Pfam" id="PF01638">
    <property type="entry name" value="HxlR"/>
    <property type="match status" value="1"/>
</dbReference>
<sequence length="130" mass="14517">MSAQEGTISKPRDQKDPAACEHISRMLARICDKWTVLVVRTLGRGPRRFNALRRDIGEISQKMLTQTLKELEENGFVTRTVTPSKPPQVEYALTALGEDFLCPVRGLAEWVAANSEQITAARKAYASDLE</sequence>
<proteinExistence type="predicted"/>
<dbReference type="PROSITE" id="PS51118">
    <property type="entry name" value="HTH_HXLR"/>
    <property type="match status" value="1"/>
</dbReference>
<dbReference type="InterPro" id="IPR036388">
    <property type="entry name" value="WH-like_DNA-bd_sf"/>
</dbReference>
<dbReference type="EMBL" id="CP139965">
    <property type="protein sequence ID" value="WQD79480.1"/>
    <property type="molecule type" value="Genomic_DNA"/>
</dbReference>
<dbReference type="InterPro" id="IPR036390">
    <property type="entry name" value="WH_DNA-bd_sf"/>
</dbReference>
<organism evidence="5 6">
    <name type="scientific">Paraburkholderia kururiensis</name>
    <dbReference type="NCBI Taxonomy" id="984307"/>
    <lineage>
        <taxon>Bacteria</taxon>
        <taxon>Pseudomonadati</taxon>
        <taxon>Pseudomonadota</taxon>
        <taxon>Betaproteobacteria</taxon>
        <taxon>Burkholderiales</taxon>
        <taxon>Burkholderiaceae</taxon>
        <taxon>Paraburkholderia</taxon>
    </lineage>
</organism>
<accession>A0ABZ0WQD8</accession>
<keyword evidence="3" id="KW-0804">Transcription</keyword>
<evidence type="ECO:0000256" key="2">
    <source>
        <dbReference type="ARBA" id="ARBA00023125"/>
    </source>
</evidence>
<evidence type="ECO:0000313" key="6">
    <source>
        <dbReference type="Proteomes" id="UP001325479"/>
    </source>
</evidence>
<name>A0ABZ0WQD8_9BURK</name>
<keyword evidence="2" id="KW-0238">DNA-binding</keyword>
<evidence type="ECO:0000313" key="5">
    <source>
        <dbReference type="EMBL" id="WQD79480.1"/>
    </source>
</evidence>
<dbReference type="InterPro" id="IPR002577">
    <property type="entry name" value="HTH_HxlR"/>
</dbReference>
<evidence type="ECO:0000259" key="4">
    <source>
        <dbReference type="PROSITE" id="PS51118"/>
    </source>
</evidence>
<evidence type="ECO:0000256" key="3">
    <source>
        <dbReference type="ARBA" id="ARBA00023163"/>
    </source>
</evidence>
<protein>
    <submittedName>
        <fullName evidence="5">Helix-turn-helix domain-containing protein</fullName>
    </submittedName>
</protein>
<dbReference type="Proteomes" id="UP001325479">
    <property type="component" value="Chromosome"/>
</dbReference>
<feature type="domain" description="HTH hxlR-type" evidence="4">
    <location>
        <begin position="20"/>
        <end position="119"/>
    </location>
</feature>
<dbReference type="SUPFAM" id="SSF46785">
    <property type="entry name" value="Winged helix' DNA-binding domain"/>
    <property type="match status" value="1"/>
</dbReference>
<reference evidence="5 6" key="1">
    <citation type="submission" date="2023-12" db="EMBL/GenBank/DDBJ databases">
        <title>Genome sequencing and assembly of bacterial species from a model synthetic community.</title>
        <authorList>
            <person name="Hogle S.L."/>
        </authorList>
    </citation>
    <scope>NUCLEOTIDE SEQUENCE [LARGE SCALE GENOMIC DNA]</scope>
    <source>
        <strain evidence="5 6">HAMBI 2494</strain>
    </source>
</reference>
<gene>
    <name evidence="5" type="ORF">U0042_07240</name>
</gene>
<dbReference type="PANTHER" id="PTHR33204:SF39">
    <property type="entry name" value="TRANSCRIPTIONAL REGULATORY PROTEIN"/>
    <property type="match status" value="1"/>
</dbReference>
<keyword evidence="6" id="KW-1185">Reference proteome</keyword>
<dbReference type="Gene3D" id="1.10.10.10">
    <property type="entry name" value="Winged helix-like DNA-binding domain superfamily/Winged helix DNA-binding domain"/>
    <property type="match status" value="1"/>
</dbReference>